<evidence type="ECO:0000313" key="1">
    <source>
        <dbReference type="EMBL" id="BCO26499.1"/>
    </source>
</evidence>
<organism evidence="1 2">
    <name type="scientific">Rhodoferax lithotrophicus</name>
    <dbReference type="NCBI Taxonomy" id="2798804"/>
    <lineage>
        <taxon>Bacteria</taxon>
        <taxon>Pseudomonadati</taxon>
        <taxon>Pseudomonadota</taxon>
        <taxon>Betaproteobacteria</taxon>
        <taxon>Burkholderiales</taxon>
        <taxon>Comamonadaceae</taxon>
        <taxon>Rhodoferax</taxon>
    </lineage>
</organism>
<reference evidence="1 2" key="1">
    <citation type="journal article" date="2021" name="Microbiol. Spectr.">
        <title>A Single Bacterium Capable of Oxidation and Reduction of Iron at Circumneutral pH.</title>
        <authorList>
            <person name="Kato S."/>
            <person name="Ohkuma M."/>
        </authorList>
    </citation>
    <scope>NUCLEOTIDE SEQUENCE [LARGE SCALE GENOMIC DNA]</scope>
    <source>
        <strain evidence="1 2">MIZ03</strain>
    </source>
</reference>
<keyword evidence="2" id="KW-1185">Reference proteome</keyword>
<dbReference type="Proteomes" id="UP000824366">
    <property type="component" value="Chromosome"/>
</dbReference>
<protein>
    <submittedName>
        <fullName evidence="1">Uncharacterized protein</fullName>
    </submittedName>
</protein>
<evidence type="ECO:0000313" key="2">
    <source>
        <dbReference type="Proteomes" id="UP000824366"/>
    </source>
</evidence>
<gene>
    <name evidence="1" type="ORF">MIZ03_1382</name>
</gene>
<name>A0ABM7MJS4_9BURK</name>
<accession>A0ABM7MJS4</accession>
<dbReference type="EMBL" id="AP024238">
    <property type="protein sequence ID" value="BCO26499.1"/>
    <property type="molecule type" value="Genomic_DNA"/>
</dbReference>
<proteinExistence type="predicted"/>
<sequence>MFERACNGVLQRKALWLVRPSTPSRLCASSKLTLALTAAAI</sequence>